<feature type="transmembrane region" description="Helical" evidence="4">
    <location>
        <begin position="308"/>
        <end position="327"/>
    </location>
</feature>
<keyword evidence="1 4" id="KW-0812">Transmembrane</keyword>
<keyword evidence="2 4" id="KW-1133">Transmembrane helix</keyword>
<dbReference type="AlphaFoldDB" id="A0A6G7ZQ10"/>
<proteinExistence type="predicted"/>
<name>A0A6G7ZQ10_9SPHN</name>
<evidence type="ECO:0000256" key="1">
    <source>
        <dbReference type="ARBA" id="ARBA00022692"/>
    </source>
</evidence>
<feature type="transmembrane region" description="Helical" evidence="4">
    <location>
        <begin position="280"/>
        <end position="302"/>
    </location>
</feature>
<dbReference type="Pfam" id="PF07690">
    <property type="entry name" value="MFS_1"/>
    <property type="match status" value="1"/>
</dbReference>
<evidence type="ECO:0000313" key="7">
    <source>
        <dbReference type="Proteomes" id="UP000502502"/>
    </source>
</evidence>
<keyword evidence="7" id="KW-1185">Reference proteome</keyword>
<dbReference type="KEGG" id="ssin:G7078_09695"/>
<keyword evidence="3 4" id="KW-0472">Membrane</keyword>
<dbReference type="Gene3D" id="1.20.1250.20">
    <property type="entry name" value="MFS general substrate transporter like domains"/>
    <property type="match status" value="2"/>
</dbReference>
<evidence type="ECO:0000259" key="5">
    <source>
        <dbReference type="PROSITE" id="PS50850"/>
    </source>
</evidence>
<feature type="domain" description="Major facilitator superfamily (MFS) profile" evidence="5">
    <location>
        <begin position="12"/>
        <end position="392"/>
    </location>
</feature>
<feature type="transmembrane region" description="Helical" evidence="4">
    <location>
        <begin position="170"/>
        <end position="190"/>
    </location>
</feature>
<dbReference type="PANTHER" id="PTHR23518">
    <property type="entry name" value="C-METHYLTRANSFERASE"/>
    <property type="match status" value="1"/>
</dbReference>
<protein>
    <submittedName>
        <fullName evidence="6">MFS transporter</fullName>
    </submittedName>
</protein>
<feature type="transmembrane region" description="Helical" evidence="4">
    <location>
        <begin position="219"/>
        <end position="238"/>
    </location>
</feature>
<dbReference type="GO" id="GO:0022857">
    <property type="term" value="F:transmembrane transporter activity"/>
    <property type="evidence" value="ECO:0007669"/>
    <property type="project" value="InterPro"/>
</dbReference>
<feature type="transmembrane region" description="Helical" evidence="4">
    <location>
        <begin position="244"/>
        <end position="268"/>
    </location>
</feature>
<sequence>MQPRPRPPLPRTVWVLGFVSLLTDLSSEIYHSLLPVFVTVTLGLPAAALGAIDGVAEATASFGKLASGRLSDRSRRRKPWILAGYGLAALSKPLFAIAASGAAVMIARFSDRVGKGIRGSPRDAMIADETPPEIRGRAFGLRQALDTVGAVIAPLAAIALMFLLAGNIRLVFWIAAIPAAASVLLIVIALREPEHRSASGGAKSFFGGFRELRPATVRLLAIGFLFMLARFSESFLILRGMELGLSAALSPLALVGFNVGFLALAYPAGALSDHWSPRGILLAGIGLLVAGNLVLAGDWGLAGLGVGVLLWGAHMALTQGIFARMIADSAPEHLRGTSFGAFYFVTGVATLLASVGAGLLWDREGAATTFIVSAILAAIAGAMLSVLPTPSGRPAR</sequence>
<dbReference type="InterPro" id="IPR011701">
    <property type="entry name" value="MFS"/>
</dbReference>
<evidence type="ECO:0000313" key="6">
    <source>
        <dbReference type="EMBL" id="QIL03018.1"/>
    </source>
</evidence>
<organism evidence="6 7">
    <name type="scientific">Sphingomonas sinipercae</name>
    <dbReference type="NCBI Taxonomy" id="2714944"/>
    <lineage>
        <taxon>Bacteria</taxon>
        <taxon>Pseudomonadati</taxon>
        <taxon>Pseudomonadota</taxon>
        <taxon>Alphaproteobacteria</taxon>
        <taxon>Sphingomonadales</taxon>
        <taxon>Sphingomonadaceae</taxon>
        <taxon>Sphingomonas</taxon>
    </lineage>
</organism>
<evidence type="ECO:0000256" key="4">
    <source>
        <dbReference type="SAM" id="Phobius"/>
    </source>
</evidence>
<reference evidence="6 7" key="1">
    <citation type="submission" date="2020-03" db="EMBL/GenBank/DDBJ databases">
        <title>Sphingomonas sp. nov., isolated from fish.</title>
        <authorList>
            <person name="Hyun D.-W."/>
            <person name="Bae J.-W."/>
        </authorList>
    </citation>
    <scope>NUCLEOTIDE SEQUENCE [LARGE SCALE GENOMIC DNA]</scope>
    <source>
        <strain evidence="6 7">HDW15C</strain>
    </source>
</reference>
<dbReference type="PANTHER" id="PTHR23518:SF2">
    <property type="entry name" value="MAJOR FACILITATOR SUPERFAMILY TRANSPORTER"/>
    <property type="match status" value="1"/>
</dbReference>
<evidence type="ECO:0000256" key="3">
    <source>
        <dbReference type="ARBA" id="ARBA00023136"/>
    </source>
</evidence>
<accession>A0A6G7ZQ10</accession>
<dbReference type="SUPFAM" id="SSF103473">
    <property type="entry name" value="MFS general substrate transporter"/>
    <property type="match status" value="1"/>
</dbReference>
<gene>
    <name evidence="6" type="ORF">G7078_09695</name>
</gene>
<evidence type="ECO:0000256" key="2">
    <source>
        <dbReference type="ARBA" id="ARBA00022989"/>
    </source>
</evidence>
<dbReference type="Proteomes" id="UP000502502">
    <property type="component" value="Chromosome"/>
</dbReference>
<dbReference type="EMBL" id="CP049871">
    <property type="protein sequence ID" value="QIL03018.1"/>
    <property type="molecule type" value="Genomic_DNA"/>
</dbReference>
<dbReference type="InterPro" id="IPR020846">
    <property type="entry name" value="MFS_dom"/>
</dbReference>
<feature type="transmembrane region" description="Helical" evidence="4">
    <location>
        <begin position="144"/>
        <end position="164"/>
    </location>
</feature>
<dbReference type="PROSITE" id="PS50850">
    <property type="entry name" value="MFS"/>
    <property type="match status" value="1"/>
</dbReference>
<dbReference type="InterPro" id="IPR036259">
    <property type="entry name" value="MFS_trans_sf"/>
</dbReference>
<feature type="transmembrane region" description="Helical" evidence="4">
    <location>
        <begin position="339"/>
        <end position="361"/>
    </location>
</feature>
<feature type="transmembrane region" description="Helical" evidence="4">
    <location>
        <begin position="80"/>
        <end position="107"/>
    </location>
</feature>
<feature type="transmembrane region" description="Helical" evidence="4">
    <location>
        <begin position="367"/>
        <end position="387"/>
    </location>
</feature>
<dbReference type="CDD" id="cd17370">
    <property type="entry name" value="MFS_MJ1317_like"/>
    <property type="match status" value="1"/>
</dbReference>